<evidence type="ECO:0000313" key="1">
    <source>
        <dbReference type="EMBL" id="MCC9630130.1"/>
    </source>
</evidence>
<proteinExistence type="predicted"/>
<sequence length="175" mass="19942">MREMFMDLLKDPSAETYLPLRSVVMNSETYDPYSDELNQAEELTNEGKLIEAVETIGQSMPNLLLSPSAHMLIAFNYDQQGKKDDAEFERFIAIACCKGILATGEGTQAAPYQVLRTSDEYDVLMYLGKQFAGQALVEKEGRYFDKMKCSDEEELWFEITELYSTLSKKMHLDDA</sequence>
<dbReference type="EMBL" id="JAJKFT010000010">
    <property type="protein sequence ID" value="MCC9630130.1"/>
    <property type="molecule type" value="Genomic_DNA"/>
</dbReference>
<dbReference type="AlphaFoldDB" id="A0A9X1SGF0"/>
<reference evidence="1" key="1">
    <citation type="submission" date="2021-11" db="EMBL/GenBank/DDBJ databases">
        <title>Genome sequence.</title>
        <authorList>
            <person name="Sun Q."/>
        </authorList>
    </citation>
    <scope>NUCLEOTIDE SEQUENCE</scope>
    <source>
        <strain evidence="1">JC732</strain>
    </source>
</reference>
<protein>
    <submittedName>
        <fullName evidence="1">DUF4919 domain-containing protein</fullName>
    </submittedName>
</protein>
<name>A0A9X1SGF0_9BACT</name>
<comment type="caution">
    <text evidence="1">The sequence shown here is derived from an EMBL/GenBank/DDBJ whole genome shotgun (WGS) entry which is preliminary data.</text>
</comment>
<organism evidence="1 2">
    <name type="scientific">Blastopirellula sediminis</name>
    <dbReference type="NCBI Taxonomy" id="2894196"/>
    <lineage>
        <taxon>Bacteria</taxon>
        <taxon>Pseudomonadati</taxon>
        <taxon>Planctomycetota</taxon>
        <taxon>Planctomycetia</taxon>
        <taxon>Pirellulales</taxon>
        <taxon>Pirellulaceae</taxon>
        <taxon>Blastopirellula</taxon>
    </lineage>
</organism>
<accession>A0A9X1SGF0</accession>
<dbReference type="RefSeq" id="WP_230221005.1">
    <property type="nucleotide sequence ID" value="NZ_JAJKFT010000010.1"/>
</dbReference>
<keyword evidence="2" id="KW-1185">Reference proteome</keyword>
<dbReference type="Proteomes" id="UP001139103">
    <property type="component" value="Unassembled WGS sequence"/>
</dbReference>
<evidence type="ECO:0000313" key="2">
    <source>
        <dbReference type="Proteomes" id="UP001139103"/>
    </source>
</evidence>
<gene>
    <name evidence="1" type="ORF">LOC68_17185</name>
</gene>